<evidence type="ECO:0000256" key="9">
    <source>
        <dbReference type="SAM" id="MobiDB-lite"/>
    </source>
</evidence>
<dbReference type="Gene3D" id="1.10.12.10">
    <property type="entry name" value="Lyase 2-enoyl-coa Hydratase, Chain A, domain 2"/>
    <property type="match status" value="1"/>
</dbReference>
<dbReference type="InterPro" id="IPR001753">
    <property type="entry name" value="Enoyl-CoA_hydra/iso"/>
</dbReference>
<evidence type="ECO:0000256" key="2">
    <source>
        <dbReference type="ARBA" id="ARBA00005254"/>
    </source>
</evidence>
<proteinExistence type="inferred from homology"/>
<evidence type="ECO:0000256" key="1">
    <source>
        <dbReference type="ARBA" id="ARBA00002994"/>
    </source>
</evidence>
<evidence type="ECO:0000256" key="5">
    <source>
        <dbReference type="ARBA" id="ARBA00023239"/>
    </source>
</evidence>
<dbReference type="RefSeq" id="WP_084836095.1">
    <property type="nucleotide sequence ID" value="NZ_JAPWIE010000001.1"/>
</dbReference>
<dbReference type="PANTHER" id="PTHR11941">
    <property type="entry name" value="ENOYL-COA HYDRATASE-RELATED"/>
    <property type="match status" value="1"/>
</dbReference>
<dbReference type="InterPro" id="IPR018376">
    <property type="entry name" value="Enoyl-CoA_hyd/isom_CS"/>
</dbReference>
<sequence length="267" mass="27874">MSTESSEAVLVESRDHVRIITINRPQARNAINREVTDLLGNALHDADNDSNIRAIVLTGAGTAAFCAGADLKALAAGERIDATDRDARRWGFAGVVEHPVSTPIIAAVNGFALGGGTELVLAADLAIAVDTARFGLPEVKRGIYAAAGGAFRLAGQIPPKLAMEYLLTGKSMDAARAAELGLINRVVAADELLSAATTLAEQIAANAPVAVQATKRLARGIIDGDIPDERAAWDANKAEARTVFSSSDAAEGPRAFAEKRDPVWSGR</sequence>
<evidence type="ECO:0000256" key="4">
    <source>
        <dbReference type="ARBA" id="ARBA00023098"/>
    </source>
</evidence>
<reference evidence="10" key="1">
    <citation type="submission" date="2022-12" db="EMBL/GenBank/DDBJ databases">
        <authorList>
            <person name="Krivoruchko A.V."/>
            <person name="Elkin A."/>
        </authorList>
    </citation>
    <scope>NUCLEOTIDE SEQUENCE</scope>
    <source>
        <strain evidence="10">IEGM 1388</strain>
    </source>
</reference>
<keyword evidence="3" id="KW-0276">Fatty acid metabolism</keyword>
<gene>
    <name evidence="10" type="ORF">O4213_00910</name>
</gene>
<comment type="catalytic activity">
    <reaction evidence="6">
        <text>a (3S)-3-hydroxyacyl-CoA = a (2E)-enoyl-CoA + H2O</text>
        <dbReference type="Rhea" id="RHEA:16105"/>
        <dbReference type="ChEBI" id="CHEBI:15377"/>
        <dbReference type="ChEBI" id="CHEBI:57318"/>
        <dbReference type="ChEBI" id="CHEBI:58856"/>
        <dbReference type="EC" id="4.2.1.17"/>
    </reaction>
</comment>
<evidence type="ECO:0000256" key="8">
    <source>
        <dbReference type="RuleBase" id="RU003707"/>
    </source>
</evidence>
<evidence type="ECO:0000256" key="6">
    <source>
        <dbReference type="ARBA" id="ARBA00023709"/>
    </source>
</evidence>
<dbReference type="CDD" id="cd06558">
    <property type="entry name" value="crotonase-like"/>
    <property type="match status" value="1"/>
</dbReference>
<evidence type="ECO:0000313" key="10">
    <source>
        <dbReference type="EMBL" id="MCZ4548522.1"/>
    </source>
</evidence>
<name>A0ABT4MNE8_GORRU</name>
<dbReference type="InterPro" id="IPR014748">
    <property type="entry name" value="Enoyl-CoA_hydra_C"/>
</dbReference>
<comment type="similarity">
    <text evidence="2 8">Belongs to the enoyl-CoA hydratase/isomerase family.</text>
</comment>
<feature type="region of interest" description="Disordered" evidence="9">
    <location>
        <begin position="243"/>
        <end position="267"/>
    </location>
</feature>
<feature type="compositionally biased region" description="Basic and acidic residues" evidence="9">
    <location>
        <begin position="256"/>
        <end position="267"/>
    </location>
</feature>
<dbReference type="InterPro" id="IPR029045">
    <property type="entry name" value="ClpP/crotonase-like_dom_sf"/>
</dbReference>
<organism evidence="10 11">
    <name type="scientific">Gordonia rubripertincta</name>
    <name type="common">Rhodococcus corallinus</name>
    <dbReference type="NCBI Taxonomy" id="36822"/>
    <lineage>
        <taxon>Bacteria</taxon>
        <taxon>Bacillati</taxon>
        <taxon>Actinomycetota</taxon>
        <taxon>Actinomycetes</taxon>
        <taxon>Mycobacteriales</taxon>
        <taxon>Gordoniaceae</taxon>
        <taxon>Gordonia</taxon>
    </lineage>
</organism>
<evidence type="ECO:0000313" key="11">
    <source>
        <dbReference type="Proteomes" id="UP001067235"/>
    </source>
</evidence>
<keyword evidence="4" id="KW-0443">Lipid metabolism</keyword>
<comment type="caution">
    <text evidence="10">The sequence shown here is derived from an EMBL/GenBank/DDBJ whole genome shotgun (WGS) entry which is preliminary data.</text>
</comment>
<evidence type="ECO:0000256" key="7">
    <source>
        <dbReference type="ARBA" id="ARBA00023717"/>
    </source>
</evidence>
<evidence type="ECO:0000256" key="3">
    <source>
        <dbReference type="ARBA" id="ARBA00022832"/>
    </source>
</evidence>
<comment type="catalytic activity">
    <reaction evidence="7">
        <text>a 4-saturated-(3S)-3-hydroxyacyl-CoA = a (3E)-enoyl-CoA + H2O</text>
        <dbReference type="Rhea" id="RHEA:20724"/>
        <dbReference type="ChEBI" id="CHEBI:15377"/>
        <dbReference type="ChEBI" id="CHEBI:58521"/>
        <dbReference type="ChEBI" id="CHEBI:137480"/>
        <dbReference type="EC" id="4.2.1.17"/>
    </reaction>
</comment>
<dbReference type="Gene3D" id="3.90.226.10">
    <property type="entry name" value="2-enoyl-CoA Hydratase, Chain A, domain 1"/>
    <property type="match status" value="1"/>
</dbReference>
<dbReference type="NCBIfam" id="NF006100">
    <property type="entry name" value="PRK08252.1"/>
    <property type="match status" value="1"/>
</dbReference>
<dbReference type="Proteomes" id="UP001067235">
    <property type="component" value="Unassembled WGS sequence"/>
</dbReference>
<dbReference type="PANTHER" id="PTHR11941:SF169">
    <property type="entry name" value="(7AS)-7A-METHYL-1,5-DIOXO-2,3,5,6,7,7A-HEXAHYDRO-1H-INDENE-CARBOXYL-COA HYDROLASE"/>
    <property type="match status" value="1"/>
</dbReference>
<dbReference type="Pfam" id="PF00378">
    <property type="entry name" value="ECH_1"/>
    <property type="match status" value="1"/>
</dbReference>
<accession>A0ABT4MNE8</accession>
<dbReference type="PROSITE" id="PS00166">
    <property type="entry name" value="ENOYL_COA_HYDRATASE"/>
    <property type="match status" value="1"/>
</dbReference>
<dbReference type="EMBL" id="JAPWIE010000001">
    <property type="protein sequence ID" value="MCZ4548522.1"/>
    <property type="molecule type" value="Genomic_DNA"/>
</dbReference>
<keyword evidence="5" id="KW-0456">Lyase</keyword>
<keyword evidence="11" id="KW-1185">Reference proteome</keyword>
<protein>
    <submittedName>
        <fullName evidence="10">Crotonase/enoyl-CoA hydratase family protein</fullName>
    </submittedName>
</protein>
<comment type="function">
    <text evidence="1">Could possibly oxidize fatty acids using specific components.</text>
</comment>
<dbReference type="SUPFAM" id="SSF52096">
    <property type="entry name" value="ClpP/crotonase"/>
    <property type="match status" value="1"/>
</dbReference>